<accession>A0ABU2H5E3</accession>
<dbReference type="PANTHER" id="PTHR10264">
    <property type="entry name" value="BAND 7 PROTEIN-RELATED"/>
    <property type="match status" value="1"/>
</dbReference>
<feature type="domain" description="Band 7" evidence="2">
    <location>
        <begin position="20"/>
        <end position="172"/>
    </location>
</feature>
<reference evidence="4" key="1">
    <citation type="submission" date="2023-07" db="EMBL/GenBank/DDBJ databases">
        <title>Novel species in the genus Lipingzhangella isolated from Sambhar Salt Lake.</title>
        <authorList>
            <person name="Jiya N."/>
            <person name="Kajale S."/>
            <person name="Sharma A."/>
        </authorList>
    </citation>
    <scope>NUCLEOTIDE SEQUENCE [LARGE SCALE GENOMIC DNA]</scope>
    <source>
        <strain evidence="4">LS1_29</strain>
    </source>
</reference>
<evidence type="ECO:0000313" key="4">
    <source>
        <dbReference type="Proteomes" id="UP001250214"/>
    </source>
</evidence>
<gene>
    <name evidence="3" type="ORF">RIF23_06985</name>
</gene>
<dbReference type="InterPro" id="IPR001107">
    <property type="entry name" value="Band_7"/>
</dbReference>
<name>A0ABU2H5E3_9ACTN</name>
<evidence type="ECO:0000313" key="3">
    <source>
        <dbReference type="EMBL" id="MDS1270035.1"/>
    </source>
</evidence>
<evidence type="ECO:0000259" key="2">
    <source>
        <dbReference type="SMART" id="SM00244"/>
    </source>
</evidence>
<dbReference type="RefSeq" id="WP_310911580.1">
    <property type="nucleotide sequence ID" value="NZ_JAVLVT010000003.1"/>
</dbReference>
<dbReference type="PANTHER" id="PTHR10264:SF19">
    <property type="entry name" value="AT06885P-RELATED"/>
    <property type="match status" value="1"/>
</dbReference>
<dbReference type="InterPro" id="IPR036013">
    <property type="entry name" value="Band_7/SPFH_dom_sf"/>
</dbReference>
<dbReference type="SMART" id="SM00244">
    <property type="entry name" value="PHB"/>
    <property type="match status" value="1"/>
</dbReference>
<protein>
    <submittedName>
        <fullName evidence="3">SPFH domain-containing protein</fullName>
    </submittedName>
</protein>
<evidence type="ECO:0000256" key="1">
    <source>
        <dbReference type="ARBA" id="ARBA00008164"/>
    </source>
</evidence>
<dbReference type="InterPro" id="IPR001972">
    <property type="entry name" value="Stomatin_HflK_fam"/>
</dbReference>
<dbReference type="Gene3D" id="3.30.479.30">
    <property type="entry name" value="Band 7 domain"/>
    <property type="match status" value="1"/>
</dbReference>
<dbReference type="PRINTS" id="PR00721">
    <property type="entry name" value="STOMATIN"/>
</dbReference>
<comment type="similarity">
    <text evidence="1">Belongs to the band 7/mec-2 family.</text>
</comment>
<keyword evidence="4" id="KW-1185">Reference proteome</keyword>
<organism evidence="3 4">
    <name type="scientific">Lipingzhangella rawalii</name>
    <dbReference type="NCBI Taxonomy" id="2055835"/>
    <lineage>
        <taxon>Bacteria</taxon>
        <taxon>Bacillati</taxon>
        <taxon>Actinomycetota</taxon>
        <taxon>Actinomycetes</taxon>
        <taxon>Streptosporangiales</taxon>
        <taxon>Nocardiopsidaceae</taxon>
        <taxon>Lipingzhangella</taxon>
    </lineage>
</organism>
<sequence length="175" mass="19458">MESPLLYVFLGLLVVLVAWSSIRFVRPGHVAVVTRRGRLHRTLRPGLNPVVPLLDRIAAHVDQADQELRLSHQAALTRDGHPVAATATVRYRIVDARTTLATIGNHRSALTELAGNALRLLLEDVSHEEIPATRGQLDDRVWSVIDESVTRWGVQLVAVEVTIRRPPENPREGTE</sequence>
<proteinExistence type="inferred from homology"/>
<comment type="caution">
    <text evidence="3">The sequence shown here is derived from an EMBL/GenBank/DDBJ whole genome shotgun (WGS) entry which is preliminary data.</text>
</comment>
<dbReference type="Pfam" id="PF01145">
    <property type="entry name" value="Band_7"/>
    <property type="match status" value="1"/>
</dbReference>
<dbReference type="Proteomes" id="UP001250214">
    <property type="component" value="Unassembled WGS sequence"/>
</dbReference>
<dbReference type="InterPro" id="IPR043202">
    <property type="entry name" value="Band-7_stomatin-like"/>
</dbReference>
<dbReference type="SUPFAM" id="SSF117892">
    <property type="entry name" value="Band 7/SPFH domain"/>
    <property type="match status" value="1"/>
</dbReference>
<dbReference type="EMBL" id="JAVLVT010000003">
    <property type="protein sequence ID" value="MDS1270035.1"/>
    <property type="molecule type" value="Genomic_DNA"/>
</dbReference>